<dbReference type="Pfam" id="PF06325">
    <property type="entry name" value="PrmA"/>
    <property type="match status" value="1"/>
</dbReference>
<dbReference type="PROSITE" id="PS00092">
    <property type="entry name" value="N6_MTASE"/>
    <property type="match status" value="1"/>
</dbReference>
<evidence type="ECO:0000256" key="2">
    <source>
        <dbReference type="ARBA" id="ARBA00022679"/>
    </source>
</evidence>
<gene>
    <name evidence="4" type="primary">prmC</name>
    <name evidence="6" type="ORF">SAMN02983006_00370</name>
</gene>
<dbReference type="PANTHER" id="PTHR18895">
    <property type="entry name" value="HEMK METHYLTRANSFERASE"/>
    <property type="match status" value="1"/>
</dbReference>
<dbReference type="InterPro" id="IPR040758">
    <property type="entry name" value="PrmC_N"/>
</dbReference>
<name>A0A1I4FI06_9FIRM</name>
<dbReference type="NCBIfam" id="TIGR00536">
    <property type="entry name" value="hemK_fam"/>
    <property type="match status" value="1"/>
</dbReference>
<feature type="binding site" evidence="4">
    <location>
        <position position="192"/>
    </location>
    <ligand>
        <name>S-adenosyl-L-methionine</name>
        <dbReference type="ChEBI" id="CHEBI:59789"/>
    </ligand>
</feature>
<evidence type="ECO:0000256" key="3">
    <source>
        <dbReference type="ARBA" id="ARBA00022691"/>
    </source>
</evidence>
<evidence type="ECO:0000256" key="4">
    <source>
        <dbReference type="HAMAP-Rule" id="MF_02126"/>
    </source>
</evidence>
<dbReference type="HAMAP" id="MF_02126">
    <property type="entry name" value="RF_methyltr_PrmC"/>
    <property type="match status" value="1"/>
</dbReference>
<comment type="catalytic activity">
    <reaction evidence="4">
        <text>L-glutaminyl-[peptide chain release factor] + S-adenosyl-L-methionine = N(5)-methyl-L-glutaminyl-[peptide chain release factor] + S-adenosyl-L-homocysteine + H(+)</text>
        <dbReference type="Rhea" id="RHEA:42896"/>
        <dbReference type="Rhea" id="RHEA-COMP:10271"/>
        <dbReference type="Rhea" id="RHEA-COMP:10272"/>
        <dbReference type="ChEBI" id="CHEBI:15378"/>
        <dbReference type="ChEBI" id="CHEBI:30011"/>
        <dbReference type="ChEBI" id="CHEBI:57856"/>
        <dbReference type="ChEBI" id="CHEBI:59789"/>
        <dbReference type="ChEBI" id="CHEBI:61891"/>
        <dbReference type="EC" id="2.1.1.297"/>
    </reaction>
</comment>
<dbReference type="InterPro" id="IPR050320">
    <property type="entry name" value="N5-glutamine_MTase"/>
</dbReference>
<dbReference type="InterPro" id="IPR004556">
    <property type="entry name" value="HemK-like"/>
</dbReference>
<dbReference type="CDD" id="cd02440">
    <property type="entry name" value="AdoMet_MTases"/>
    <property type="match status" value="1"/>
</dbReference>
<sequence length="285" mass="32098">MNIKQLLNLSTDFLAKQGIVSPRLDAEVMLADLLQMERINLYVKFDYPLKTGEINSYREMIKQRAQHVPVAYILGKKEFMSLDLIIKKGTLIPRPDTENLVETVLNYCKEDDLTEAQIIDVGTGSGAIAVSLAYYLESARVVGVDVSKIALQTASLNCEKFELNDRLKILKSDLLTEFIKREINGIDIIVANPPYLTAAEMEEISAEVKQEPELALLAGKDGLTYYRKLIPQSEKVLADGGHIFLEIGYQQAESVKALFSDDWQQIEVIKDYAEHDRIIKAVYVP</sequence>
<accession>A0A1I4FI06</accession>
<evidence type="ECO:0000313" key="7">
    <source>
        <dbReference type="Proteomes" id="UP000199006"/>
    </source>
</evidence>
<feature type="binding site" evidence="4">
    <location>
        <begin position="122"/>
        <end position="126"/>
    </location>
    <ligand>
        <name>S-adenosyl-L-methionine</name>
        <dbReference type="ChEBI" id="CHEBI:59789"/>
    </ligand>
</feature>
<feature type="binding site" evidence="4">
    <location>
        <position position="145"/>
    </location>
    <ligand>
        <name>S-adenosyl-L-methionine</name>
        <dbReference type="ChEBI" id="CHEBI:59789"/>
    </ligand>
</feature>
<dbReference type="InterPro" id="IPR029063">
    <property type="entry name" value="SAM-dependent_MTases_sf"/>
</dbReference>
<dbReference type="OrthoDB" id="9784805at2"/>
<keyword evidence="1 4" id="KW-0489">Methyltransferase</keyword>
<feature type="domain" description="Release factor glutamine methyltransferase N-terminal" evidence="5">
    <location>
        <begin position="5"/>
        <end position="75"/>
    </location>
</feature>
<dbReference type="Pfam" id="PF17827">
    <property type="entry name" value="PrmC_N"/>
    <property type="match status" value="1"/>
</dbReference>
<dbReference type="InterPro" id="IPR019874">
    <property type="entry name" value="RF_methyltr_PrmC"/>
</dbReference>
<dbReference type="GO" id="GO:0032259">
    <property type="term" value="P:methylation"/>
    <property type="evidence" value="ECO:0007669"/>
    <property type="project" value="UniProtKB-KW"/>
</dbReference>
<dbReference type="Gene3D" id="3.40.50.150">
    <property type="entry name" value="Vaccinia Virus protein VP39"/>
    <property type="match status" value="1"/>
</dbReference>
<evidence type="ECO:0000259" key="5">
    <source>
        <dbReference type="Pfam" id="PF17827"/>
    </source>
</evidence>
<comment type="function">
    <text evidence="4">Methylates the class 1 translation termination release factors RF1/PrfA and RF2/PrfB on the glutamine residue of the universally conserved GGQ motif.</text>
</comment>
<feature type="binding site" evidence="4">
    <location>
        <begin position="192"/>
        <end position="195"/>
    </location>
    <ligand>
        <name>substrate</name>
    </ligand>
</feature>
<organism evidence="6 7">
    <name type="scientific">Halanaerobium salsuginis</name>
    <dbReference type="NCBI Taxonomy" id="29563"/>
    <lineage>
        <taxon>Bacteria</taxon>
        <taxon>Bacillati</taxon>
        <taxon>Bacillota</taxon>
        <taxon>Clostridia</taxon>
        <taxon>Halanaerobiales</taxon>
        <taxon>Halanaerobiaceae</taxon>
        <taxon>Halanaerobium</taxon>
    </lineage>
</organism>
<dbReference type="GO" id="GO:0003676">
    <property type="term" value="F:nucleic acid binding"/>
    <property type="evidence" value="ECO:0007669"/>
    <property type="project" value="InterPro"/>
</dbReference>
<proteinExistence type="inferred from homology"/>
<evidence type="ECO:0000256" key="1">
    <source>
        <dbReference type="ARBA" id="ARBA00022603"/>
    </source>
</evidence>
<dbReference type="EC" id="2.1.1.297" evidence="4"/>
<comment type="similarity">
    <text evidence="4">Belongs to the protein N5-glutamine methyltransferase family. PrmC subfamily.</text>
</comment>
<dbReference type="GO" id="GO:0102559">
    <property type="term" value="F:peptide chain release factor N(5)-glutamine methyltransferase activity"/>
    <property type="evidence" value="ECO:0007669"/>
    <property type="project" value="UniProtKB-EC"/>
</dbReference>
<dbReference type="STRING" id="29563.SAMN02983006_00370"/>
<evidence type="ECO:0000313" key="6">
    <source>
        <dbReference type="EMBL" id="SFL17552.1"/>
    </source>
</evidence>
<dbReference type="NCBIfam" id="TIGR03534">
    <property type="entry name" value="RF_mod_PrmC"/>
    <property type="match status" value="1"/>
</dbReference>
<dbReference type="AlphaFoldDB" id="A0A1I4FI06"/>
<dbReference type="Proteomes" id="UP000199006">
    <property type="component" value="Unassembled WGS sequence"/>
</dbReference>
<protein>
    <recommendedName>
        <fullName evidence="4">Release factor glutamine methyltransferase</fullName>
        <shortName evidence="4">RF MTase</shortName>
        <ecNumber evidence="4">2.1.1.297</ecNumber>
    </recommendedName>
    <alternativeName>
        <fullName evidence="4">N5-glutamine methyltransferase PrmC</fullName>
    </alternativeName>
    <alternativeName>
        <fullName evidence="4">Protein-(glutamine-N5) MTase PrmC</fullName>
    </alternativeName>
    <alternativeName>
        <fullName evidence="4">Protein-glutamine N-methyltransferase PrmC</fullName>
    </alternativeName>
</protein>
<keyword evidence="3 4" id="KW-0949">S-adenosyl-L-methionine</keyword>
<dbReference type="EMBL" id="FOTI01000003">
    <property type="protein sequence ID" value="SFL17552.1"/>
    <property type="molecule type" value="Genomic_DNA"/>
</dbReference>
<dbReference type="Gene3D" id="1.10.8.10">
    <property type="entry name" value="DNA helicase RuvA subunit, C-terminal domain"/>
    <property type="match status" value="1"/>
</dbReference>
<dbReference type="PANTHER" id="PTHR18895:SF74">
    <property type="entry name" value="MTRF1L RELEASE FACTOR GLUTAMINE METHYLTRANSFERASE"/>
    <property type="match status" value="1"/>
</dbReference>
<comment type="caution">
    <text evidence="4">Lacks conserved residue(s) required for the propagation of feature annotation.</text>
</comment>
<dbReference type="SUPFAM" id="SSF53335">
    <property type="entry name" value="S-adenosyl-L-methionine-dependent methyltransferases"/>
    <property type="match status" value="1"/>
</dbReference>
<keyword evidence="2 4" id="KW-0808">Transferase</keyword>
<reference evidence="6 7" key="1">
    <citation type="submission" date="2016-10" db="EMBL/GenBank/DDBJ databases">
        <authorList>
            <person name="de Groot N.N."/>
        </authorList>
    </citation>
    <scope>NUCLEOTIDE SEQUENCE [LARGE SCALE GENOMIC DNA]</scope>
    <source>
        <strain evidence="6 7">ATCC 51327</strain>
    </source>
</reference>
<dbReference type="RefSeq" id="WP_089858752.1">
    <property type="nucleotide sequence ID" value="NZ_FOTI01000003.1"/>
</dbReference>
<dbReference type="InterPro" id="IPR002052">
    <property type="entry name" value="DNA_methylase_N6_adenine_CS"/>
</dbReference>
<keyword evidence="7" id="KW-1185">Reference proteome</keyword>